<evidence type="ECO:0000313" key="2">
    <source>
        <dbReference type="EMBL" id="BCX89539.1"/>
    </source>
</evidence>
<gene>
    <name evidence="2" type="ORF">MIN45_P1912</name>
</gene>
<dbReference type="KEGG" id="meiy:MIN45_P1912"/>
<dbReference type="RefSeq" id="WP_286291906.1">
    <property type="nucleotide sequence ID" value="NZ_AP024718.1"/>
</dbReference>
<evidence type="ECO:0000313" key="3">
    <source>
        <dbReference type="Proteomes" id="UP001321450"/>
    </source>
</evidence>
<sequence>MRLPPSLLLLTALLPVAFGMAEDEADESSGVRIEAAAQALAALVIEPAPKPEPAPAATAWAEVLDPAPLLEAATAWRQRQQAIAAARSRVDILERRRQRLTGLRDSVRRREREQAELDWQTARAELAGLELAQAQQRRQLRLHWGEVLSGWVVRDAPELERLARRQLTLVRLTPAAAEASLQRDGRTVPLPLLSPAPHVDSRSGQRASLHRADLPLPIGLRFTATAGRSRPAIPLPDSAVVWQGGRPWFYVRIDQETFRRRPLLGRRQGGRWWVETGLAPGEAVVIRGAQWLLAQELRALVPEEDDD</sequence>
<keyword evidence="1" id="KW-0732">Signal</keyword>
<reference evidence="3" key="1">
    <citation type="journal article" date="2024" name="Int. J. Syst. Evol. Microbiol.">
        <title>Methylomarinovum tepidoasis sp. nov., a moderately thermophilic methanotroph of the family Methylothermaceae isolated from a deep-sea hydrothermal field.</title>
        <authorList>
            <person name="Hirayama H."/>
            <person name="Takaki Y."/>
            <person name="Abe M."/>
            <person name="Miyazaki M."/>
            <person name="Uematsu K."/>
            <person name="Matsui Y."/>
            <person name="Takai K."/>
        </authorList>
    </citation>
    <scope>NUCLEOTIDE SEQUENCE [LARGE SCALE GENOMIC DNA]</scope>
    <source>
        <strain evidence="3">IN45</strain>
    </source>
</reference>
<dbReference type="Proteomes" id="UP001321450">
    <property type="component" value="Chromosome"/>
</dbReference>
<accession>A0AAU9C8B7</accession>
<proteinExistence type="predicted"/>
<dbReference type="EMBL" id="AP024718">
    <property type="protein sequence ID" value="BCX89539.1"/>
    <property type="molecule type" value="Genomic_DNA"/>
</dbReference>
<feature type="signal peptide" evidence="1">
    <location>
        <begin position="1"/>
        <end position="21"/>
    </location>
</feature>
<keyword evidence="3" id="KW-1185">Reference proteome</keyword>
<dbReference type="Gene3D" id="2.40.420.20">
    <property type="match status" value="1"/>
</dbReference>
<evidence type="ECO:0000256" key="1">
    <source>
        <dbReference type="SAM" id="SignalP"/>
    </source>
</evidence>
<dbReference type="AlphaFoldDB" id="A0AAU9C8B7"/>
<protein>
    <submittedName>
        <fullName evidence="2">Membrane fusion protein, multidrug efflux system</fullName>
    </submittedName>
</protein>
<organism evidence="2 3">
    <name type="scientific">Methylomarinovum tepidoasis</name>
    <dbReference type="NCBI Taxonomy" id="2840183"/>
    <lineage>
        <taxon>Bacteria</taxon>
        <taxon>Pseudomonadati</taxon>
        <taxon>Pseudomonadota</taxon>
        <taxon>Gammaproteobacteria</taxon>
        <taxon>Methylococcales</taxon>
        <taxon>Methylothermaceae</taxon>
        <taxon>Methylomarinovum</taxon>
    </lineage>
</organism>
<feature type="chain" id="PRO_5043717517" evidence="1">
    <location>
        <begin position="22"/>
        <end position="307"/>
    </location>
</feature>
<name>A0AAU9C8B7_9GAMM</name>